<dbReference type="GO" id="GO:0003724">
    <property type="term" value="F:RNA helicase activity"/>
    <property type="evidence" value="ECO:0007669"/>
    <property type="project" value="UniProtKB-EC"/>
</dbReference>
<evidence type="ECO:0000256" key="10">
    <source>
        <dbReference type="SAM" id="MobiDB-lite"/>
    </source>
</evidence>
<dbReference type="InterPro" id="IPR011545">
    <property type="entry name" value="DEAD/DEAH_box_helicase_dom"/>
</dbReference>
<evidence type="ECO:0000256" key="5">
    <source>
        <dbReference type="ARBA" id="ARBA00022840"/>
    </source>
</evidence>
<feature type="compositionally biased region" description="Basic and acidic residues" evidence="10">
    <location>
        <begin position="550"/>
        <end position="559"/>
    </location>
</feature>
<dbReference type="CDD" id="cd18787">
    <property type="entry name" value="SF2_C_DEAD"/>
    <property type="match status" value="1"/>
</dbReference>
<feature type="domain" description="Helicase C-terminal" evidence="12">
    <location>
        <begin position="247"/>
        <end position="446"/>
    </location>
</feature>
<dbReference type="PROSITE" id="PS51194">
    <property type="entry name" value="HELICASE_CTER"/>
    <property type="match status" value="1"/>
</dbReference>
<feature type="short sequence motif" description="Q motif" evidence="9">
    <location>
        <begin position="19"/>
        <end position="47"/>
    </location>
</feature>
<dbReference type="SMART" id="SM00487">
    <property type="entry name" value="DEXDc"/>
    <property type="match status" value="1"/>
</dbReference>
<dbReference type="Proteomes" id="UP000236161">
    <property type="component" value="Unassembled WGS sequence"/>
</dbReference>
<dbReference type="STRING" id="1088818.A0A2I0B114"/>
<name>A0A2I0B114_9ASPA</name>
<dbReference type="GO" id="GO:0005829">
    <property type="term" value="C:cytosol"/>
    <property type="evidence" value="ECO:0007669"/>
    <property type="project" value="TreeGrafter"/>
</dbReference>
<evidence type="ECO:0000256" key="7">
    <source>
        <dbReference type="ARBA" id="ARBA00038041"/>
    </source>
</evidence>
<dbReference type="Pfam" id="PF00270">
    <property type="entry name" value="DEAD"/>
    <property type="match status" value="1"/>
</dbReference>
<dbReference type="GO" id="GO:0003723">
    <property type="term" value="F:RNA binding"/>
    <property type="evidence" value="ECO:0007669"/>
    <property type="project" value="UniProtKB-KW"/>
</dbReference>
<dbReference type="Gene3D" id="3.40.50.300">
    <property type="entry name" value="P-loop containing nucleotide triphosphate hydrolases"/>
    <property type="match status" value="2"/>
</dbReference>
<evidence type="ECO:0000256" key="9">
    <source>
        <dbReference type="PROSITE-ProRule" id="PRU00552"/>
    </source>
</evidence>
<evidence type="ECO:0000259" key="11">
    <source>
        <dbReference type="PROSITE" id="PS51192"/>
    </source>
</evidence>
<evidence type="ECO:0000256" key="4">
    <source>
        <dbReference type="ARBA" id="ARBA00022806"/>
    </source>
</evidence>
<reference evidence="14 15" key="1">
    <citation type="journal article" date="2017" name="Nature">
        <title>The Apostasia genome and the evolution of orchids.</title>
        <authorList>
            <person name="Zhang G.Q."/>
            <person name="Liu K.W."/>
            <person name="Li Z."/>
            <person name="Lohaus R."/>
            <person name="Hsiao Y.Y."/>
            <person name="Niu S.C."/>
            <person name="Wang J.Y."/>
            <person name="Lin Y.C."/>
            <person name="Xu Q."/>
            <person name="Chen L.J."/>
            <person name="Yoshida K."/>
            <person name="Fujiwara S."/>
            <person name="Wang Z.W."/>
            <person name="Zhang Y.Q."/>
            <person name="Mitsuda N."/>
            <person name="Wang M."/>
            <person name="Liu G.H."/>
            <person name="Pecoraro L."/>
            <person name="Huang H.X."/>
            <person name="Xiao X.J."/>
            <person name="Lin M."/>
            <person name="Wu X.Y."/>
            <person name="Wu W.L."/>
            <person name="Chen Y.Y."/>
            <person name="Chang S.B."/>
            <person name="Sakamoto S."/>
            <person name="Ohme-Takagi M."/>
            <person name="Yagi M."/>
            <person name="Zeng S.J."/>
            <person name="Shen C.Y."/>
            <person name="Yeh C.M."/>
            <person name="Luo Y.B."/>
            <person name="Tsai W.C."/>
            <person name="Van de Peer Y."/>
            <person name="Liu Z.J."/>
        </authorList>
    </citation>
    <scope>NUCLEOTIDE SEQUENCE [LARGE SCALE GENOMIC DNA]</scope>
    <source>
        <strain evidence="15">cv. Shenzhen</strain>
        <tissue evidence="14">Stem</tissue>
    </source>
</reference>
<dbReference type="GO" id="GO:0005524">
    <property type="term" value="F:ATP binding"/>
    <property type="evidence" value="ECO:0007669"/>
    <property type="project" value="UniProtKB-KW"/>
</dbReference>
<dbReference type="EMBL" id="KZ451930">
    <property type="protein sequence ID" value="PKA61469.1"/>
    <property type="molecule type" value="Genomic_DNA"/>
</dbReference>
<dbReference type="SUPFAM" id="SSF52540">
    <property type="entry name" value="P-loop containing nucleoside triphosphate hydrolases"/>
    <property type="match status" value="2"/>
</dbReference>
<proteinExistence type="inferred from homology"/>
<dbReference type="PROSITE" id="PS51192">
    <property type="entry name" value="HELICASE_ATP_BIND_1"/>
    <property type="match status" value="1"/>
</dbReference>
<keyword evidence="2" id="KW-0547">Nucleotide-binding</keyword>
<feature type="domain" description="DEAD-box RNA helicase Q" evidence="13">
    <location>
        <begin position="19"/>
        <end position="47"/>
    </location>
</feature>
<keyword evidence="4 14" id="KW-0347">Helicase</keyword>
<gene>
    <name evidence="14" type="ORF">AXF42_Ash014386</name>
</gene>
<feature type="compositionally biased region" description="Basic and acidic residues" evidence="10">
    <location>
        <begin position="1"/>
        <end position="14"/>
    </location>
</feature>
<dbReference type="EC" id="3.6.4.13" evidence="1"/>
<evidence type="ECO:0000259" key="13">
    <source>
        <dbReference type="PROSITE" id="PS51195"/>
    </source>
</evidence>
<evidence type="ECO:0000313" key="15">
    <source>
        <dbReference type="Proteomes" id="UP000236161"/>
    </source>
</evidence>
<dbReference type="InterPro" id="IPR027417">
    <property type="entry name" value="P-loop_NTPase"/>
</dbReference>
<dbReference type="InterPro" id="IPR001650">
    <property type="entry name" value="Helicase_C-like"/>
</dbReference>
<comment type="catalytic activity">
    <reaction evidence="8">
        <text>ATP + H2O = ADP + phosphate + H(+)</text>
        <dbReference type="Rhea" id="RHEA:13065"/>
        <dbReference type="ChEBI" id="CHEBI:15377"/>
        <dbReference type="ChEBI" id="CHEBI:15378"/>
        <dbReference type="ChEBI" id="CHEBI:30616"/>
        <dbReference type="ChEBI" id="CHEBI:43474"/>
        <dbReference type="ChEBI" id="CHEBI:456216"/>
        <dbReference type="EC" id="3.6.4.13"/>
    </reaction>
</comment>
<sequence>MAIAYDQKKEAKEHEEEDLSFEELGLDPRLTSALSKKSITRPTPIQREAIPLILEGKDVVARAKTGSGKTFAYLLPLLHKLFTDSGGLAKLGPTAFILLPTRELCRQVHSEASSLLEFCRVQLNVVQLLSDMSVSDMVVALAGPPEVVVSTPKCISTCLSNGVLQVSSVRDSLSLLILDEADLLLTHGYEDDIKNLAPHVPRQCQCLLMSATSSSDVEILKKLVLHNPVTLTLSDASSPKDEIIPKNVQQFLIFCSTSDKLLYILALLKLELVQKKVLIFVNSIDMGFRLKLFLEQFGIRSAVLHSELPHNSRYHILEEFNAGLFDYLIATDDKENDLKGKDKQMKSKSSKKYNKQKLDTDFGVVRGIDFKNVFTVINFEMPQGPEGYVHRIGRTRSVYNMGASVSFVSPQEEKIINKVKLMLCDNGEQDMSNYIVPFPLLTKNAVEALRYRAEDVANSVTKFAVREARAQDLRNEILNSEKLKGHFEENPRDLDLLKHDRLLSRKAPPKHLRDVPEYLLDPATQEASKIVKLSRAAMGIDNRKRRRPFKTRDSLESRRDRKVKKRKDEIEGSGHRGRMRKGKMSS</sequence>
<dbReference type="InterPro" id="IPR014001">
    <property type="entry name" value="Helicase_ATP-bd"/>
</dbReference>
<keyword evidence="3 14" id="KW-0378">Hydrolase</keyword>
<evidence type="ECO:0000313" key="14">
    <source>
        <dbReference type="EMBL" id="PKA61469.1"/>
    </source>
</evidence>
<dbReference type="InterPro" id="IPR014014">
    <property type="entry name" value="RNA_helicase_DEAD_Q_motif"/>
</dbReference>
<dbReference type="PANTHER" id="PTHR47959:SF21">
    <property type="entry name" value="DEAD-BOX HELICASE 56"/>
    <property type="match status" value="1"/>
</dbReference>
<dbReference type="GO" id="GO:0016887">
    <property type="term" value="F:ATP hydrolysis activity"/>
    <property type="evidence" value="ECO:0007669"/>
    <property type="project" value="RHEA"/>
</dbReference>
<protein>
    <recommendedName>
        <fullName evidence="1">RNA helicase</fullName>
        <ecNumber evidence="1">3.6.4.13</ecNumber>
    </recommendedName>
</protein>
<dbReference type="PROSITE" id="PS51195">
    <property type="entry name" value="Q_MOTIF"/>
    <property type="match status" value="1"/>
</dbReference>
<comment type="similarity">
    <text evidence="7">Belongs to the DEAD box helicase family. DDX56/DBP9 subfamily.</text>
</comment>
<keyword evidence="15" id="KW-1185">Reference proteome</keyword>
<keyword evidence="5" id="KW-0067">ATP-binding</keyword>
<evidence type="ECO:0000256" key="6">
    <source>
        <dbReference type="ARBA" id="ARBA00022884"/>
    </source>
</evidence>
<feature type="compositionally biased region" description="Basic residues" evidence="10">
    <location>
        <begin position="575"/>
        <end position="586"/>
    </location>
</feature>
<dbReference type="AlphaFoldDB" id="A0A2I0B114"/>
<feature type="region of interest" description="Disordered" evidence="10">
    <location>
        <begin position="1"/>
        <end position="20"/>
    </location>
</feature>
<feature type="region of interest" description="Disordered" evidence="10">
    <location>
        <begin position="541"/>
        <end position="586"/>
    </location>
</feature>
<evidence type="ECO:0000259" key="12">
    <source>
        <dbReference type="PROSITE" id="PS51194"/>
    </source>
</evidence>
<organism evidence="14 15">
    <name type="scientific">Apostasia shenzhenica</name>
    <dbReference type="NCBI Taxonomy" id="1088818"/>
    <lineage>
        <taxon>Eukaryota</taxon>
        <taxon>Viridiplantae</taxon>
        <taxon>Streptophyta</taxon>
        <taxon>Embryophyta</taxon>
        <taxon>Tracheophyta</taxon>
        <taxon>Spermatophyta</taxon>
        <taxon>Magnoliopsida</taxon>
        <taxon>Liliopsida</taxon>
        <taxon>Asparagales</taxon>
        <taxon>Orchidaceae</taxon>
        <taxon>Apostasioideae</taxon>
        <taxon>Apostasia</taxon>
    </lineage>
</organism>
<evidence type="ECO:0000256" key="1">
    <source>
        <dbReference type="ARBA" id="ARBA00012552"/>
    </source>
</evidence>
<dbReference type="Pfam" id="PF00271">
    <property type="entry name" value="Helicase_C"/>
    <property type="match status" value="1"/>
</dbReference>
<dbReference type="InterPro" id="IPR050079">
    <property type="entry name" value="DEAD_box_RNA_helicase"/>
</dbReference>
<evidence type="ECO:0000256" key="3">
    <source>
        <dbReference type="ARBA" id="ARBA00022801"/>
    </source>
</evidence>
<dbReference type="PANTHER" id="PTHR47959">
    <property type="entry name" value="ATP-DEPENDENT RNA HELICASE RHLE-RELATED"/>
    <property type="match status" value="1"/>
</dbReference>
<accession>A0A2I0B114</accession>
<dbReference type="CDD" id="cd17961">
    <property type="entry name" value="DEADc_DDX56"/>
    <property type="match status" value="1"/>
</dbReference>
<keyword evidence="6" id="KW-0694">RNA-binding</keyword>
<feature type="domain" description="Helicase ATP-binding" evidence="11">
    <location>
        <begin position="50"/>
        <end position="231"/>
    </location>
</feature>
<dbReference type="OrthoDB" id="1191041at2759"/>
<dbReference type="SMART" id="SM00490">
    <property type="entry name" value="HELICc"/>
    <property type="match status" value="1"/>
</dbReference>
<evidence type="ECO:0000256" key="2">
    <source>
        <dbReference type="ARBA" id="ARBA00022741"/>
    </source>
</evidence>
<evidence type="ECO:0000256" key="8">
    <source>
        <dbReference type="ARBA" id="ARBA00047984"/>
    </source>
</evidence>